<gene>
    <name evidence="2" type="ORF">QR680_014985</name>
</gene>
<dbReference type="EMBL" id="JAUCMV010000002">
    <property type="protein sequence ID" value="KAK0420949.1"/>
    <property type="molecule type" value="Genomic_DNA"/>
</dbReference>
<dbReference type="Proteomes" id="UP001175271">
    <property type="component" value="Unassembled WGS sequence"/>
</dbReference>
<dbReference type="Gene3D" id="3.90.1200.10">
    <property type="match status" value="1"/>
</dbReference>
<evidence type="ECO:0000313" key="2">
    <source>
        <dbReference type="EMBL" id="KAK0420949.1"/>
    </source>
</evidence>
<keyword evidence="3" id="KW-1185">Reference proteome</keyword>
<reference evidence="2" key="1">
    <citation type="submission" date="2023-06" db="EMBL/GenBank/DDBJ databases">
        <title>Genomic analysis of the entomopathogenic nematode Steinernema hermaphroditum.</title>
        <authorList>
            <person name="Schwarz E.M."/>
            <person name="Heppert J.K."/>
            <person name="Baniya A."/>
            <person name="Schwartz H.T."/>
            <person name="Tan C.-H."/>
            <person name="Antoshechkin I."/>
            <person name="Sternberg P.W."/>
            <person name="Goodrich-Blair H."/>
            <person name="Dillman A.R."/>
        </authorList>
    </citation>
    <scope>NUCLEOTIDE SEQUENCE</scope>
    <source>
        <strain evidence="2">PS9179</strain>
        <tissue evidence="2">Whole animal</tissue>
    </source>
</reference>
<comment type="caution">
    <text evidence="2">The sequence shown here is derived from an EMBL/GenBank/DDBJ whole genome shotgun (WGS) entry which is preliminary data.</text>
</comment>
<dbReference type="AlphaFoldDB" id="A0AA39M563"/>
<dbReference type="PANTHER" id="PTHR23020:SF41">
    <property type="entry name" value="AMINOGLYCOSIDE PHOSPHOTRANSFERASE DOMAIN-CONTAINING PROTEIN"/>
    <property type="match status" value="1"/>
</dbReference>
<accession>A0AA39M563</accession>
<evidence type="ECO:0000259" key="1">
    <source>
        <dbReference type="SMART" id="SM00587"/>
    </source>
</evidence>
<dbReference type="Pfam" id="PF07914">
    <property type="entry name" value="DUF1679"/>
    <property type="match status" value="1"/>
</dbReference>
<dbReference type="SUPFAM" id="SSF56112">
    <property type="entry name" value="Protein kinase-like (PK-like)"/>
    <property type="match status" value="1"/>
</dbReference>
<feature type="domain" description="CHK kinase-like" evidence="1">
    <location>
        <begin position="153"/>
        <end position="341"/>
    </location>
</feature>
<dbReference type="InterPro" id="IPR011009">
    <property type="entry name" value="Kinase-like_dom_sf"/>
</dbReference>
<proteinExistence type="predicted"/>
<dbReference type="InterPro" id="IPR015897">
    <property type="entry name" value="CHK_kinase-like"/>
</dbReference>
<name>A0AA39M563_9BILA</name>
<protein>
    <recommendedName>
        <fullName evidence="1">CHK kinase-like domain-containing protein</fullName>
    </recommendedName>
</protein>
<sequence>MVLENNTSVSESCDISLKLADSPITIEWILDGLTASDQKFQLLNRKSKVSNVTSVDISGGKGFISKVYKIAIMFENDTEPYEVVLKVPGVESFNDAFKPDQKKTNSTTQLQQVAKLHKRECSFYNEIAPKLSIPLVKVFKTQEWTLGKDPGAILMESVVGRGDSCPLSTGANLQQIFEVVKHLCVFQKSIICLAPNEWQGKYDFDMFSSFSKNDLFGQFFQKLKILKPGVFDKGCQELDKFRKNHKFDRYLMCDIYKELGLPAVLSHGDFWNNNVLWKLNLDGSLSNEIVSIIDWQIVHQGCMTNDLARFMAVCVDGEIRREFENDVLQYYYDTLTAMLLEEDKSVDFTLDKVTIAYRANFIHQAIIAMIVGPFLFNYDSLSGDQRRIKKAQMEKVLLRAQLAMEDALEYYKDLPNEVLPHQYE</sequence>
<dbReference type="PANTHER" id="PTHR23020">
    <property type="entry name" value="UNCHARACTERIZED NUCLEAR HORMONE RECEPTOR-RELATED"/>
    <property type="match status" value="1"/>
</dbReference>
<organism evidence="2 3">
    <name type="scientific">Steinernema hermaphroditum</name>
    <dbReference type="NCBI Taxonomy" id="289476"/>
    <lineage>
        <taxon>Eukaryota</taxon>
        <taxon>Metazoa</taxon>
        <taxon>Ecdysozoa</taxon>
        <taxon>Nematoda</taxon>
        <taxon>Chromadorea</taxon>
        <taxon>Rhabditida</taxon>
        <taxon>Tylenchina</taxon>
        <taxon>Panagrolaimomorpha</taxon>
        <taxon>Strongyloidoidea</taxon>
        <taxon>Steinernematidae</taxon>
        <taxon>Steinernema</taxon>
    </lineage>
</organism>
<dbReference type="InterPro" id="IPR012877">
    <property type="entry name" value="Dhs-27"/>
</dbReference>
<dbReference type="SMART" id="SM00587">
    <property type="entry name" value="CHK"/>
    <property type="match status" value="1"/>
</dbReference>
<evidence type="ECO:0000313" key="3">
    <source>
        <dbReference type="Proteomes" id="UP001175271"/>
    </source>
</evidence>
<dbReference type="InterPro" id="IPR052961">
    <property type="entry name" value="Oxido-Kinase-like_Enzymes"/>
</dbReference>